<keyword evidence="4" id="KW-1185">Reference proteome</keyword>
<accession>A0A1Y6EU30</accession>
<evidence type="ECO:0000313" key="4">
    <source>
        <dbReference type="Proteomes" id="UP000194474"/>
    </source>
</evidence>
<dbReference type="InterPro" id="IPR008565">
    <property type="entry name" value="TtsA-like_GH18_dom"/>
</dbReference>
<evidence type="ECO:0000259" key="2">
    <source>
        <dbReference type="Pfam" id="PF05838"/>
    </source>
</evidence>
<keyword evidence="1" id="KW-1133">Transmembrane helix</keyword>
<name>A0A1Y6EU30_9HYPH</name>
<proteinExistence type="predicted"/>
<dbReference type="Gene3D" id="1.20.141.10">
    <property type="entry name" value="Chitosanase, subunit A, domain 1"/>
    <property type="match status" value="1"/>
</dbReference>
<feature type="transmembrane region" description="Helical" evidence="1">
    <location>
        <begin position="213"/>
        <end position="233"/>
    </location>
</feature>
<dbReference type="SUPFAM" id="SSF53955">
    <property type="entry name" value="Lysozyme-like"/>
    <property type="match status" value="1"/>
</dbReference>
<gene>
    <name evidence="3" type="ORF">SAMN06295905_1321</name>
</gene>
<feature type="domain" description="TtsA-like Glycoside hydrolase family 108" evidence="2">
    <location>
        <begin position="11"/>
        <end position="94"/>
    </location>
</feature>
<dbReference type="RefSeq" id="WP_086469657.1">
    <property type="nucleotide sequence ID" value="NZ_FXWK01000001.1"/>
</dbReference>
<evidence type="ECO:0000256" key="1">
    <source>
        <dbReference type="SAM" id="Phobius"/>
    </source>
</evidence>
<dbReference type="AlphaFoldDB" id="A0A1Y6EU30"/>
<reference evidence="4" key="1">
    <citation type="submission" date="2017-04" db="EMBL/GenBank/DDBJ databases">
        <authorList>
            <person name="Varghese N."/>
            <person name="Submissions S."/>
        </authorList>
    </citation>
    <scope>NUCLEOTIDE SEQUENCE [LARGE SCALE GENOMIC DNA]</scope>
</reference>
<dbReference type="InterPro" id="IPR023346">
    <property type="entry name" value="Lysozyme-like_dom_sf"/>
</dbReference>
<dbReference type="EMBL" id="FXWK01000001">
    <property type="protein sequence ID" value="SMQ65806.1"/>
    <property type="molecule type" value="Genomic_DNA"/>
</dbReference>
<keyword evidence="1" id="KW-0812">Transmembrane</keyword>
<dbReference type="Pfam" id="PF05838">
    <property type="entry name" value="Glyco_hydro_108"/>
    <property type="match status" value="1"/>
</dbReference>
<sequence length="249" mass="26567">MAKGNLQRCLDVVFPFEGGYVDHPRDPGGATNMGITFDVLRKWRGKPITKQDVRDLTKAEAEQIYARNYARPLHFDDLPIGIDLTTLDFGINSGVSRSARYLQAVVSAKQDGVIGEADTLPKVKTANPRDVIKKLCARRLSFVQSLKIWDTFGKGWSRRIAHMEATALSWVSSKSQLEADAKDARNKSAGQGTVAVGTGAGGVGIDQAAGAPVGILLVVVAVVAGVFIVRAVINGQRAKALAEAAANQA</sequence>
<dbReference type="Proteomes" id="UP000194474">
    <property type="component" value="Unassembled WGS sequence"/>
</dbReference>
<dbReference type="CDD" id="cd13926">
    <property type="entry name" value="N-acetylmuramidase_GH108"/>
    <property type="match status" value="1"/>
</dbReference>
<dbReference type="OrthoDB" id="9815229at2"/>
<evidence type="ECO:0000313" key="3">
    <source>
        <dbReference type="EMBL" id="SMQ65806.1"/>
    </source>
</evidence>
<organism evidence="3 4">
    <name type="scientific">Devosia lucknowensis</name>
    <dbReference type="NCBI Taxonomy" id="1096929"/>
    <lineage>
        <taxon>Bacteria</taxon>
        <taxon>Pseudomonadati</taxon>
        <taxon>Pseudomonadota</taxon>
        <taxon>Alphaproteobacteria</taxon>
        <taxon>Hyphomicrobiales</taxon>
        <taxon>Devosiaceae</taxon>
        <taxon>Devosia</taxon>
    </lineage>
</organism>
<protein>
    <submittedName>
        <fullName evidence="3">Lysozyme family protein</fullName>
    </submittedName>
</protein>
<keyword evidence="1" id="KW-0472">Membrane</keyword>